<dbReference type="Pfam" id="PF13635">
    <property type="entry name" value="DUF4143"/>
    <property type="match status" value="1"/>
</dbReference>
<dbReference type="AlphaFoldDB" id="A0A4Q2EEX5"/>
<dbReference type="InterPro" id="IPR025420">
    <property type="entry name" value="DUF4143"/>
</dbReference>
<name>A0A4Q2EEX5_9ACTN</name>
<dbReference type="PANTHER" id="PTHR43566">
    <property type="entry name" value="CONSERVED PROTEIN"/>
    <property type="match status" value="1"/>
</dbReference>
<evidence type="ECO:0000259" key="1">
    <source>
        <dbReference type="Pfam" id="PF13173"/>
    </source>
</evidence>
<evidence type="ECO:0000259" key="2">
    <source>
        <dbReference type="Pfam" id="PF13635"/>
    </source>
</evidence>
<dbReference type="Proteomes" id="UP000290624">
    <property type="component" value="Unassembled WGS sequence"/>
</dbReference>
<accession>A0A4Q2EEX5</accession>
<feature type="domain" description="DUF4143" evidence="2">
    <location>
        <begin position="204"/>
        <end position="365"/>
    </location>
</feature>
<dbReference type="InterPro" id="IPR027417">
    <property type="entry name" value="P-loop_NTPase"/>
</dbReference>
<evidence type="ECO:0000313" key="3">
    <source>
        <dbReference type="EMBL" id="RXW31523.1"/>
    </source>
</evidence>
<dbReference type="EMBL" id="PPCV01000008">
    <property type="protein sequence ID" value="RXW31523.1"/>
    <property type="molecule type" value="Genomic_DNA"/>
</dbReference>
<proteinExistence type="predicted"/>
<sequence>MDATEPYPRSLEVAVRDALADTPVVVIQGARQVGKSTLAQLVAAGSLNVRQVTLDDPAALAVAESDPAFFVEQAGRGLLVIDEAQRAPGLILPLKASVDRDRRPGRFLLTGSADLLQVKGVGDSLAGRAETVELKPLSQGELTRRSDSEDFVSWLLSGADTGTGRFQALNPAVVVTGGFPEVVRRTPQRAGRWFDSYVERLADHDARDLHRGGYPDHLRHLLTLLAAGGIQELVKAKTARTLGVAENTIDTYLRLAATMRLVASLPSWGRSQRGRVARRPKICLHDTGLSAALATFTTAHALTIGGREYYGALVEQFVALELAKQQAWSSTPYSLYHFRDLDGLEVDLIIELADGRLLAIEVKSSTSITEKAWTNLIRFKDRFPDRHITGACLHAGTQTAVMGGWLHILPITALWQH</sequence>
<dbReference type="Pfam" id="PF13173">
    <property type="entry name" value="AAA_14"/>
    <property type="match status" value="1"/>
</dbReference>
<evidence type="ECO:0000313" key="4">
    <source>
        <dbReference type="Proteomes" id="UP000290624"/>
    </source>
</evidence>
<keyword evidence="4" id="KW-1185">Reference proteome</keyword>
<gene>
    <name evidence="3" type="ORF">C1706_11660</name>
</gene>
<comment type="caution">
    <text evidence="3">The sequence shown here is derived from an EMBL/GenBank/DDBJ whole genome shotgun (WGS) entry which is preliminary data.</text>
</comment>
<organism evidence="3 4">
    <name type="scientific">Propioniciclava flava</name>
    <dbReference type="NCBI Taxonomy" id="2072026"/>
    <lineage>
        <taxon>Bacteria</taxon>
        <taxon>Bacillati</taxon>
        <taxon>Actinomycetota</taxon>
        <taxon>Actinomycetes</taxon>
        <taxon>Propionibacteriales</taxon>
        <taxon>Propionibacteriaceae</taxon>
        <taxon>Propioniciclava</taxon>
    </lineage>
</organism>
<dbReference type="RefSeq" id="WP_129459408.1">
    <property type="nucleotide sequence ID" value="NZ_PPCV01000008.1"/>
</dbReference>
<dbReference type="OrthoDB" id="128089at2"/>
<reference evidence="3 4" key="1">
    <citation type="submission" date="2018-01" db="EMBL/GenBank/DDBJ databases">
        <title>Lactibacter flavus gen. nov., sp. nov., a novel bacterium of the family Propionibacteriaceae isolated from raw milk and dairy products.</title>
        <authorList>
            <person name="Wenning M."/>
            <person name="Breitenwieser F."/>
            <person name="Huptas C."/>
            <person name="von Neubeck M."/>
            <person name="Busse H.-J."/>
            <person name="Scherer S."/>
        </authorList>
    </citation>
    <scope>NUCLEOTIDE SEQUENCE [LARGE SCALE GENOMIC DNA]</scope>
    <source>
        <strain evidence="3 4">VG341</strain>
    </source>
</reference>
<protein>
    <submittedName>
        <fullName evidence="3">ATPase</fullName>
    </submittedName>
</protein>
<dbReference type="InterPro" id="IPR041682">
    <property type="entry name" value="AAA_14"/>
</dbReference>
<feature type="domain" description="AAA" evidence="1">
    <location>
        <begin position="22"/>
        <end position="142"/>
    </location>
</feature>
<dbReference type="SUPFAM" id="SSF52540">
    <property type="entry name" value="P-loop containing nucleoside triphosphate hydrolases"/>
    <property type="match status" value="1"/>
</dbReference>
<dbReference type="PANTHER" id="PTHR43566:SF2">
    <property type="entry name" value="DUF4143 DOMAIN-CONTAINING PROTEIN"/>
    <property type="match status" value="1"/>
</dbReference>